<dbReference type="AlphaFoldDB" id="M6VAK7"/>
<proteinExistence type="predicted"/>
<dbReference type="EMBL" id="AKWD02000060">
    <property type="protein sequence ID" value="EMO52061.1"/>
    <property type="molecule type" value="Genomic_DNA"/>
</dbReference>
<name>M6VAK7_9LEPT</name>
<gene>
    <name evidence="1" type="ORF">LEP1GSC172_0738</name>
</gene>
<dbReference type="Proteomes" id="UP000012112">
    <property type="component" value="Unassembled WGS sequence"/>
</dbReference>
<evidence type="ECO:0000313" key="2">
    <source>
        <dbReference type="Proteomes" id="UP000012112"/>
    </source>
</evidence>
<protein>
    <submittedName>
        <fullName evidence="1">Uncharacterized protein</fullName>
    </submittedName>
</protein>
<reference evidence="1 2" key="1">
    <citation type="submission" date="2013-01" db="EMBL/GenBank/DDBJ databases">
        <authorList>
            <person name="Harkins D.M."/>
            <person name="Durkin A.S."/>
            <person name="Brinkac L.M."/>
            <person name="Haft D.H."/>
            <person name="Selengut J.D."/>
            <person name="Sanka R."/>
            <person name="DePew J."/>
            <person name="Purushe J."/>
            <person name="Matthias M.A."/>
            <person name="Vinetz J.M."/>
            <person name="Sutton G.G."/>
            <person name="Nierman W.C."/>
            <person name="Fouts D.E."/>
        </authorList>
    </citation>
    <scope>NUCLEOTIDE SEQUENCE [LARGE SCALE GENOMIC DNA]</scope>
    <source>
        <strain evidence="1 2">HAI1536</strain>
    </source>
</reference>
<evidence type="ECO:0000313" key="1">
    <source>
        <dbReference type="EMBL" id="EMO52061.1"/>
    </source>
</evidence>
<accession>M6VAK7</accession>
<organism evidence="1 2">
    <name type="scientific">Leptospira noguchii</name>
    <dbReference type="NCBI Taxonomy" id="28182"/>
    <lineage>
        <taxon>Bacteria</taxon>
        <taxon>Pseudomonadati</taxon>
        <taxon>Spirochaetota</taxon>
        <taxon>Spirochaetia</taxon>
        <taxon>Leptospirales</taxon>
        <taxon>Leptospiraceae</taxon>
        <taxon>Leptospira</taxon>
    </lineage>
</organism>
<comment type="caution">
    <text evidence="1">The sequence shown here is derived from an EMBL/GenBank/DDBJ whole genome shotgun (WGS) entry which is preliminary data.</text>
</comment>
<sequence length="39" mass="4460">MDLFFVGAFDCKELKISKNFLRNSIESISNLLEIPKTTP</sequence>